<protein>
    <recommendedName>
        <fullName evidence="9">Cytochrome P450</fullName>
    </recommendedName>
</protein>
<dbReference type="GO" id="GO:0020037">
    <property type="term" value="F:heme binding"/>
    <property type="evidence" value="ECO:0007669"/>
    <property type="project" value="InterPro"/>
</dbReference>
<reference evidence="7 8" key="1">
    <citation type="journal article" date="2021" name="Commun. Biol.">
        <title>The genome of Shorea leprosula (Dipterocarpaceae) highlights the ecological relevance of drought in aseasonal tropical rainforests.</title>
        <authorList>
            <person name="Ng K.K.S."/>
            <person name="Kobayashi M.J."/>
            <person name="Fawcett J.A."/>
            <person name="Hatakeyama M."/>
            <person name="Paape T."/>
            <person name="Ng C.H."/>
            <person name="Ang C.C."/>
            <person name="Tnah L.H."/>
            <person name="Lee C.T."/>
            <person name="Nishiyama T."/>
            <person name="Sese J."/>
            <person name="O'Brien M.J."/>
            <person name="Copetti D."/>
            <person name="Mohd Noor M.I."/>
            <person name="Ong R.C."/>
            <person name="Putra M."/>
            <person name="Sireger I.Z."/>
            <person name="Indrioko S."/>
            <person name="Kosugi Y."/>
            <person name="Izuno A."/>
            <person name="Isagi Y."/>
            <person name="Lee S.L."/>
            <person name="Shimizu K.K."/>
        </authorList>
    </citation>
    <scope>NUCLEOTIDE SEQUENCE [LARGE SCALE GENOMIC DNA]</scope>
    <source>
        <strain evidence="7">214</strain>
    </source>
</reference>
<keyword evidence="8" id="KW-1185">Reference proteome</keyword>
<evidence type="ECO:0000313" key="8">
    <source>
        <dbReference type="Proteomes" id="UP001054252"/>
    </source>
</evidence>
<gene>
    <name evidence="7" type="ORF">SLEP1_g46191</name>
</gene>
<evidence type="ECO:0000256" key="5">
    <source>
        <dbReference type="ARBA" id="ARBA00023004"/>
    </source>
</evidence>
<evidence type="ECO:0000256" key="4">
    <source>
        <dbReference type="ARBA" id="ARBA00023002"/>
    </source>
</evidence>
<evidence type="ECO:0000256" key="6">
    <source>
        <dbReference type="SAM" id="MobiDB-lite"/>
    </source>
</evidence>
<dbReference type="PANTHER" id="PTHR47955">
    <property type="entry name" value="CYTOCHROME P450 FAMILY 71 PROTEIN"/>
    <property type="match status" value="1"/>
</dbReference>
<comment type="similarity">
    <text evidence="1">Belongs to the cytochrome P450 family.</text>
</comment>
<dbReference type="AlphaFoldDB" id="A0AAV5LMD1"/>
<comment type="caution">
    <text evidence="7">The sequence shown here is derived from an EMBL/GenBank/DDBJ whole genome shotgun (WGS) entry which is preliminary data.</text>
</comment>
<organism evidence="7 8">
    <name type="scientific">Rubroshorea leprosula</name>
    <dbReference type="NCBI Taxonomy" id="152421"/>
    <lineage>
        <taxon>Eukaryota</taxon>
        <taxon>Viridiplantae</taxon>
        <taxon>Streptophyta</taxon>
        <taxon>Embryophyta</taxon>
        <taxon>Tracheophyta</taxon>
        <taxon>Spermatophyta</taxon>
        <taxon>Magnoliopsida</taxon>
        <taxon>eudicotyledons</taxon>
        <taxon>Gunneridae</taxon>
        <taxon>Pentapetalae</taxon>
        <taxon>rosids</taxon>
        <taxon>malvids</taxon>
        <taxon>Malvales</taxon>
        <taxon>Dipterocarpaceae</taxon>
        <taxon>Rubroshorea</taxon>
    </lineage>
</organism>
<evidence type="ECO:0000256" key="3">
    <source>
        <dbReference type="ARBA" id="ARBA00022723"/>
    </source>
</evidence>
<evidence type="ECO:0008006" key="9">
    <source>
        <dbReference type="Google" id="ProtNLM"/>
    </source>
</evidence>
<evidence type="ECO:0000256" key="1">
    <source>
        <dbReference type="ARBA" id="ARBA00010617"/>
    </source>
</evidence>
<dbReference type="InterPro" id="IPR001128">
    <property type="entry name" value="Cyt_P450"/>
</dbReference>
<dbReference type="Gene3D" id="1.10.630.10">
    <property type="entry name" value="Cytochrome P450"/>
    <property type="match status" value="1"/>
</dbReference>
<accession>A0AAV5LMD1</accession>
<evidence type="ECO:0000256" key="2">
    <source>
        <dbReference type="ARBA" id="ARBA00022617"/>
    </source>
</evidence>
<keyword evidence="3" id="KW-0479">Metal-binding</keyword>
<keyword evidence="2" id="KW-0349">Heme</keyword>
<dbReference type="Pfam" id="PF00067">
    <property type="entry name" value="p450"/>
    <property type="match status" value="1"/>
</dbReference>
<dbReference type="PANTHER" id="PTHR47955:SF8">
    <property type="entry name" value="CYTOCHROME P450 71D11-LIKE"/>
    <property type="match status" value="1"/>
</dbReference>
<dbReference type="InterPro" id="IPR036396">
    <property type="entry name" value="Cyt_P450_sf"/>
</dbReference>
<evidence type="ECO:0000313" key="7">
    <source>
        <dbReference type="EMBL" id="GKV38265.1"/>
    </source>
</evidence>
<dbReference type="GO" id="GO:0004497">
    <property type="term" value="F:monooxygenase activity"/>
    <property type="evidence" value="ECO:0007669"/>
    <property type="project" value="InterPro"/>
</dbReference>
<name>A0AAV5LMD1_9ROSI</name>
<proteinExistence type="inferred from homology"/>
<dbReference type="SUPFAM" id="SSF48264">
    <property type="entry name" value="Cytochrome P450"/>
    <property type="match status" value="1"/>
</dbReference>
<keyword evidence="4" id="KW-0560">Oxidoreductase</keyword>
<dbReference type="GO" id="GO:0016705">
    <property type="term" value="F:oxidoreductase activity, acting on paired donors, with incorporation or reduction of molecular oxygen"/>
    <property type="evidence" value="ECO:0007669"/>
    <property type="project" value="InterPro"/>
</dbReference>
<keyword evidence="5" id="KW-0408">Iron</keyword>
<feature type="region of interest" description="Disordered" evidence="6">
    <location>
        <begin position="231"/>
        <end position="258"/>
    </location>
</feature>
<dbReference type="Proteomes" id="UP001054252">
    <property type="component" value="Unassembled WGS sequence"/>
</dbReference>
<dbReference type="GO" id="GO:0005506">
    <property type="term" value="F:iron ion binding"/>
    <property type="evidence" value="ECO:0007669"/>
    <property type="project" value="InterPro"/>
</dbReference>
<sequence>MRHAKSFLLLPPGPPKLPVIGNMHLLSGPGPHRNLWELANKYGPLMFLKLGSVSTIIVSSADVADEVMKNKEYLQTGQNLQLRRFLDTITLIIIFGKKFEDQERFRAAIKQCTSSAAGFHVGDFFPSLSFVGVISGMKAKLRKNFLELDNITDKTIGEYITKKKSNGIGNEDQRSDSRPYLKGCLSRNGPKQTGIPAFTVPFINHPISQSSPLYLSDAAGLPSLIAMNPPTASEGSTEGNESMYPSISLIETGSTGEA</sequence>
<dbReference type="EMBL" id="BPVZ01000127">
    <property type="protein sequence ID" value="GKV38265.1"/>
    <property type="molecule type" value="Genomic_DNA"/>
</dbReference>